<proteinExistence type="predicted"/>
<keyword evidence="2" id="KW-1185">Reference proteome</keyword>
<protein>
    <submittedName>
        <fullName evidence="1">Uncharacterized protein</fullName>
    </submittedName>
</protein>
<evidence type="ECO:0000313" key="2">
    <source>
        <dbReference type="Proteomes" id="UP001218188"/>
    </source>
</evidence>
<name>A0AAD6SIJ7_9AGAR</name>
<dbReference type="AlphaFoldDB" id="A0AAD6SIJ7"/>
<evidence type="ECO:0000313" key="1">
    <source>
        <dbReference type="EMBL" id="KAJ7027812.1"/>
    </source>
</evidence>
<reference evidence="1" key="1">
    <citation type="submission" date="2023-03" db="EMBL/GenBank/DDBJ databases">
        <title>Massive genome expansion in bonnet fungi (Mycena s.s.) driven by repeated elements and novel gene families across ecological guilds.</title>
        <authorList>
            <consortium name="Lawrence Berkeley National Laboratory"/>
            <person name="Harder C.B."/>
            <person name="Miyauchi S."/>
            <person name="Viragh M."/>
            <person name="Kuo A."/>
            <person name="Thoen E."/>
            <person name="Andreopoulos B."/>
            <person name="Lu D."/>
            <person name="Skrede I."/>
            <person name="Drula E."/>
            <person name="Henrissat B."/>
            <person name="Morin E."/>
            <person name="Kohler A."/>
            <person name="Barry K."/>
            <person name="LaButti K."/>
            <person name="Morin E."/>
            <person name="Salamov A."/>
            <person name="Lipzen A."/>
            <person name="Mereny Z."/>
            <person name="Hegedus B."/>
            <person name="Baldrian P."/>
            <person name="Stursova M."/>
            <person name="Weitz H."/>
            <person name="Taylor A."/>
            <person name="Grigoriev I.V."/>
            <person name="Nagy L.G."/>
            <person name="Martin F."/>
            <person name="Kauserud H."/>
        </authorList>
    </citation>
    <scope>NUCLEOTIDE SEQUENCE</scope>
    <source>
        <strain evidence="1">CBHHK200</strain>
    </source>
</reference>
<gene>
    <name evidence="1" type="ORF">C8F04DRAFT_1189206</name>
</gene>
<dbReference type="Proteomes" id="UP001218188">
    <property type="component" value="Unassembled WGS sequence"/>
</dbReference>
<organism evidence="1 2">
    <name type="scientific">Mycena alexandri</name>
    <dbReference type="NCBI Taxonomy" id="1745969"/>
    <lineage>
        <taxon>Eukaryota</taxon>
        <taxon>Fungi</taxon>
        <taxon>Dikarya</taxon>
        <taxon>Basidiomycota</taxon>
        <taxon>Agaricomycotina</taxon>
        <taxon>Agaricomycetes</taxon>
        <taxon>Agaricomycetidae</taxon>
        <taxon>Agaricales</taxon>
        <taxon>Marasmiineae</taxon>
        <taxon>Mycenaceae</taxon>
        <taxon>Mycena</taxon>
    </lineage>
</organism>
<accession>A0AAD6SIJ7</accession>
<sequence length="225" mass="24743">MQSRERTSCVWYTPPFRRAFGHPFLAELGFDSPLVHSSITIAVFLSQCLCFRAAEIQDEESQEHKDPRGAGKTLVTHEVKHTSRAAMQSRERTGCVGNTPPLIFRSLAWSVLGGAGVRFPAGASFDIENAELFQKMKKRLETRGAQAQMKSSTQVEPQCKAENAPVVLGTRRHAVEFSRSAFLAELGFDSPPVHIVGAACVLFASAIEEQVRRLSAETESPTTHS</sequence>
<dbReference type="EMBL" id="JARJCM010000119">
    <property type="protein sequence ID" value="KAJ7027812.1"/>
    <property type="molecule type" value="Genomic_DNA"/>
</dbReference>
<comment type="caution">
    <text evidence="1">The sequence shown here is derived from an EMBL/GenBank/DDBJ whole genome shotgun (WGS) entry which is preliminary data.</text>
</comment>